<organism evidence="2 3">
    <name type="scientific">Solanum bulbocastanum</name>
    <name type="common">Wild potato</name>
    <dbReference type="NCBI Taxonomy" id="147425"/>
    <lineage>
        <taxon>Eukaryota</taxon>
        <taxon>Viridiplantae</taxon>
        <taxon>Streptophyta</taxon>
        <taxon>Embryophyta</taxon>
        <taxon>Tracheophyta</taxon>
        <taxon>Spermatophyta</taxon>
        <taxon>Magnoliopsida</taxon>
        <taxon>eudicotyledons</taxon>
        <taxon>Gunneridae</taxon>
        <taxon>Pentapetalae</taxon>
        <taxon>asterids</taxon>
        <taxon>lamiids</taxon>
        <taxon>Solanales</taxon>
        <taxon>Solanaceae</taxon>
        <taxon>Solanoideae</taxon>
        <taxon>Solaneae</taxon>
        <taxon>Solanum</taxon>
    </lineage>
</organism>
<proteinExistence type="predicted"/>
<sequence length="48" mass="5634">MISYIVTLMLNILHIHAYSILVMIILDRLVYMLLCDFLRVFGFDCLPS</sequence>
<comment type="caution">
    <text evidence="2">The sequence shown here is derived from an EMBL/GenBank/DDBJ whole genome shotgun (WGS) entry which is preliminary data.</text>
</comment>
<dbReference type="AlphaFoldDB" id="A0AAN8TJK5"/>
<keyword evidence="1" id="KW-1133">Transmembrane helix</keyword>
<evidence type="ECO:0000313" key="2">
    <source>
        <dbReference type="EMBL" id="KAK6786422.1"/>
    </source>
</evidence>
<evidence type="ECO:0000256" key="1">
    <source>
        <dbReference type="SAM" id="Phobius"/>
    </source>
</evidence>
<reference evidence="2 3" key="1">
    <citation type="submission" date="2024-02" db="EMBL/GenBank/DDBJ databases">
        <title>de novo genome assembly of Solanum bulbocastanum strain 11H21.</title>
        <authorList>
            <person name="Hosaka A.J."/>
        </authorList>
    </citation>
    <scope>NUCLEOTIDE SEQUENCE [LARGE SCALE GENOMIC DNA]</scope>
    <source>
        <tissue evidence="2">Young leaves</tissue>
    </source>
</reference>
<feature type="transmembrane region" description="Helical" evidence="1">
    <location>
        <begin position="12"/>
        <end position="34"/>
    </location>
</feature>
<name>A0AAN8TJK5_SOLBU</name>
<gene>
    <name evidence="2" type="ORF">RDI58_014947</name>
</gene>
<accession>A0AAN8TJK5</accession>
<dbReference type="Proteomes" id="UP001371456">
    <property type="component" value="Unassembled WGS sequence"/>
</dbReference>
<protein>
    <submittedName>
        <fullName evidence="2">Uncharacterized protein</fullName>
    </submittedName>
</protein>
<keyword evidence="1" id="KW-0812">Transmembrane</keyword>
<evidence type="ECO:0000313" key="3">
    <source>
        <dbReference type="Proteomes" id="UP001371456"/>
    </source>
</evidence>
<keyword evidence="1" id="KW-0472">Membrane</keyword>
<keyword evidence="3" id="KW-1185">Reference proteome</keyword>
<dbReference type="EMBL" id="JBANQN010000006">
    <property type="protein sequence ID" value="KAK6786422.1"/>
    <property type="molecule type" value="Genomic_DNA"/>
</dbReference>